<dbReference type="RefSeq" id="WP_035151602.1">
    <property type="nucleotide sequence ID" value="NZ_JAAZWO010000024.1"/>
</dbReference>
<comment type="caution">
    <text evidence="1">The sequence shown here is derived from an EMBL/GenBank/DDBJ whole genome shotgun (WGS) entry which is preliminary data.</text>
</comment>
<organism evidence="1 2">
    <name type="scientific">Clostridium tetanomorphum</name>
    <dbReference type="NCBI Taxonomy" id="1553"/>
    <lineage>
        <taxon>Bacteria</taxon>
        <taxon>Bacillati</taxon>
        <taxon>Bacillota</taxon>
        <taxon>Clostridia</taxon>
        <taxon>Eubacteriales</taxon>
        <taxon>Clostridiaceae</taxon>
        <taxon>Clostridium</taxon>
    </lineage>
</organism>
<dbReference type="EMBL" id="JAAZWO010000024">
    <property type="protein sequence ID" value="MBC2399224.1"/>
    <property type="molecule type" value="Genomic_DNA"/>
</dbReference>
<dbReference type="Proteomes" id="UP000563151">
    <property type="component" value="Unassembled WGS sequence"/>
</dbReference>
<dbReference type="AlphaFoldDB" id="A0A923EDK3"/>
<protein>
    <submittedName>
        <fullName evidence="1">Uncharacterized protein</fullName>
    </submittedName>
</protein>
<reference evidence="1 2" key="1">
    <citation type="submission" date="2020-04" db="EMBL/GenBank/DDBJ databases">
        <title>Genomic insights into acetone-butanol-ethanol (ABE) fermentation by sequencing solventogenic clostridia strains.</title>
        <authorList>
            <person name="Brown S."/>
        </authorList>
    </citation>
    <scope>NUCLEOTIDE SEQUENCE [LARGE SCALE GENOMIC DNA]</scope>
    <source>
        <strain evidence="1 2">DJ011</strain>
    </source>
</reference>
<keyword evidence="2" id="KW-1185">Reference proteome</keyword>
<evidence type="ECO:0000313" key="2">
    <source>
        <dbReference type="Proteomes" id="UP000563151"/>
    </source>
</evidence>
<gene>
    <name evidence="1" type="ORF">HGG79_15795</name>
</gene>
<sequence length="150" mass="16939">MEFNNSIRTLKDYKEINKTKKGIETSHFEGSDANSFEKILNGTIKEKKHLSKGNYSYKASDLSNIMAERENYIISRGLTQDKIDGAVGKVANFFGISGKFMRMILESLGIKPEDLLDPSKREAIIKALGKHFNLSDSKEAELSKLMNKFL</sequence>
<accession>A0A923EDK3</accession>
<proteinExistence type="predicted"/>
<name>A0A923EDK3_CLOTT</name>
<evidence type="ECO:0000313" key="1">
    <source>
        <dbReference type="EMBL" id="MBC2399224.1"/>
    </source>
</evidence>